<dbReference type="GO" id="GO:0016740">
    <property type="term" value="F:transferase activity"/>
    <property type="evidence" value="ECO:0007669"/>
    <property type="project" value="UniProtKB-KW"/>
</dbReference>
<dbReference type="InterPro" id="IPR010987">
    <property type="entry name" value="Glutathione-S-Trfase_C-like"/>
</dbReference>
<dbReference type="InterPro" id="IPR004045">
    <property type="entry name" value="Glutathione_S-Trfase_N"/>
</dbReference>
<dbReference type="Pfam" id="PF02798">
    <property type="entry name" value="GST_N"/>
    <property type="match status" value="1"/>
</dbReference>
<proteinExistence type="inferred from homology"/>
<evidence type="ECO:0000259" key="4">
    <source>
        <dbReference type="PROSITE" id="PS50405"/>
    </source>
</evidence>
<evidence type="ECO:0000256" key="1">
    <source>
        <dbReference type="ARBA" id="ARBA00007409"/>
    </source>
</evidence>
<feature type="domain" description="GST N-terminal" evidence="3">
    <location>
        <begin position="1"/>
        <end position="97"/>
    </location>
</feature>
<evidence type="ECO:0000259" key="3">
    <source>
        <dbReference type="PROSITE" id="PS50404"/>
    </source>
</evidence>
<dbReference type="STRING" id="58919.A0A316ZDW4"/>
<dbReference type="SUPFAM" id="SSF52833">
    <property type="entry name" value="Thioredoxin-like"/>
    <property type="match status" value="1"/>
</dbReference>
<keyword evidence="6" id="KW-1185">Reference proteome</keyword>
<dbReference type="Pfam" id="PF00043">
    <property type="entry name" value="GST_C"/>
    <property type="match status" value="1"/>
</dbReference>
<reference evidence="5 6" key="1">
    <citation type="journal article" date="2018" name="Mol. Biol. Evol.">
        <title>Broad Genomic Sampling Reveals a Smut Pathogenic Ancestry of the Fungal Clade Ustilaginomycotina.</title>
        <authorList>
            <person name="Kijpornyongpan T."/>
            <person name="Mondo S.J."/>
            <person name="Barry K."/>
            <person name="Sandor L."/>
            <person name="Lee J."/>
            <person name="Lipzen A."/>
            <person name="Pangilinan J."/>
            <person name="LaButti K."/>
            <person name="Hainaut M."/>
            <person name="Henrissat B."/>
            <person name="Grigoriev I.V."/>
            <person name="Spatafora J.W."/>
            <person name="Aime M.C."/>
        </authorList>
    </citation>
    <scope>NUCLEOTIDE SEQUENCE [LARGE SCALE GENOMIC DNA]</scope>
    <source>
        <strain evidence="5 6">MCA 4186</strain>
    </source>
</reference>
<evidence type="ECO:0000313" key="6">
    <source>
        <dbReference type="Proteomes" id="UP000245946"/>
    </source>
</evidence>
<comment type="similarity">
    <text evidence="1 2">Belongs to the GST superfamily.</text>
</comment>
<dbReference type="Gene3D" id="3.40.30.10">
    <property type="entry name" value="Glutaredoxin"/>
    <property type="match status" value="1"/>
</dbReference>
<keyword evidence="5" id="KW-0808">Transferase</keyword>
<dbReference type="SFLD" id="SFLDG01151">
    <property type="entry name" value="Main.2:_Nu-like"/>
    <property type="match status" value="1"/>
</dbReference>
<dbReference type="PANTHER" id="PTHR44051:SF8">
    <property type="entry name" value="GLUTATHIONE S-TRANSFERASE GSTA"/>
    <property type="match status" value="1"/>
</dbReference>
<dbReference type="PROSITE" id="PS50405">
    <property type="entry name" value="GST_CTER"/>
    <property type="match status" value="1"/>
</dbReference>
<dbReference type="SFLD" id="SFLDG00358">
    <property type="entry name" value="Main_(cytGST)"/>
    <property type="match status" value="1"/>
</dbReference>
<dbReference type="InterPro" id="IPR040079">
    <property type="entry name" value="Glutathione_S-Trfase"/>
</dbReference>
<dbReference type="CDD" id="cd03048">
    <property type="entry name" value="GST_N_Ure2p_like"/>
    <property type="match status" value="1"/>
</dbReference>
<dbReference type="OrthoDB" id="422574at2759"/>
<dbReference type="EMBL" id="KZ819289">
    <property type="protein sequence ID" value="PWN99102.1"/>
    <property type="molecule type" value="Genomic_DNA"/>
</dbReference>
<organism evidence="5 6">
    <name type="scientific">Tilletiopsis washingtonensis</name>
    <dbReference type="NCBI Taxonomy" id="58919"/>
    <lineage>
        <taxon>Eukaryota</taxon>
        <taxon>Fungi</taxon>
        <taxon>Dikarya</taxon>
        <taxon>Basidiomycota</taxon>
        <taxon>Ustilaginomycotina</taxon>
        <taxon>Exobasidiomycetes</taxon>
        <taxon>Entylomatales</taxon>
        <taxon>Entylomatales incertae sedis</taxon>
        <taxon>Tilletiopsis</taxon>
    </lineage>
</organism>
<name>A0A316ZDW4_9BASI</name>
<evidence type="ECO:0000313" key="5">
    <source>
        <dbReference type="EMBL" id="PWN99102.1"/>
    </source>
</evidence>
<dbReference type="GeneID" id="37267694"/>
<gene>
    <name evidence="5" type="ORF">FA09DRAFT_295968</name>
</gene>
<dbReference type="Proteomes" id="UP000245946">
    <property type="component" value="Unassembled WGS sequence"/>
</dbReference>
<dbReference type="SFLD" id="SFLDS00019">
    <property type="entry name" value="Glutathione_Transferase_(cytos"/>
    <property type="match status" value="1"/>
</dbReference>
<protein>
    <submittedName>
        <fullName evidence="5">Putative theta class glutathione s-transferase</fullName>
    </submittedName>
</protein>
<dbReference type="SUPFAM" id="SSF47616">
    <property type="entry name" value="GST C-terminal domain-like"/>
    <property type="match status" value="1"/>
</dbReference>
<dbReference type="PROSITE" id="PS50404">
    <property type="entry name" value="GST_NTER"/>
    <property type="match status" value="1"/>
</dbReference>
<dbReference type="AlphaFoldDB" id="A0A316ZDW4"/>
<dbReference type="InterPro" id="IPR036249">
    <property type="entry name" value="Thioredoxin-like_sf"/>
</dbReference>
<dbReference type="InterPro" id="IPR036282">
    <property type="entry name" value="Glutathione-S-Trfase_C_sf"/>
</dbReference>
<dbReference type="Gene3D" id="1.20.1050.10">
    <property type="match status" value="1"/>
</dbReference>
<feature type="domain" description="GST C-terminal" evidence="4">
    <location>
        <begin position="108"/>
        <end position="233"/>
    </location>
</feature>
<dbReference type="InterPro" id="IPR004046">
    <property type="entry name" value="GST_C"/>
</dbReference>
<evidence type="ECO:0000256" key="2">
    <source>
        <dbReference type="RuleBase" id="RU003494"/>
    </source>
</evidence>
<sequence>MKPITLYTVGTPNGKKVSIFLEELKAAYPDFEYEVYAIDFSKNEQKEECHALTPSSTFLKHSPNGRIPAIYDPNHDHSVFETAAILLWLEKKYDPEHKFSWGSDEPNGEKLRSQALQWIFWVHGGVGVSAAAANHFVRYAPEQIQYGKDRYINETKRLYGVLEKHLEGRDWLVGEGKGKYSIADCNAYPWLHLHAWAGVPHSDVGPNVRNYILRNWERPAVRKGSLTAASPPSSTDCVLSTGRFLTKLLESDFEAKYADEINKKAEDAKKWVQKGMKDDAAKK</sequence>
<dbReference type="RefSeq" id="XP_025599381.1">
    <property type="nucleotide sequence ID" value="XM_025740148.1"/>
</dbReference>
<accession>A0A316ZDW4</accession>
<dbReference type="PANTHER" id="PTHR44051">
    <property type="entry name" value="GLUTATHIONE S-TRANSFERASE-RELATED"/>
    <property type="match status" value="1"/>
</dbReference>